<name>A0A1H5FFN9_9MICO</name>
<accession>A0A1H5FFN9</accession>
<evidence type="ECO:0000313" key="2">
    <source>
        <dbReference type="EMBL" id="SEE02221.1"/>
    </source>
</evidence>
<reference evidence="3" key="1">
    <citation type="submission" date="2016-10" db="EMBL/GenBank/DDBJ databases">
        <authorList>
            <person name="Varghese N."/>
            <person name="Submissions S."/>
        </authorList>
    </citation>
    <scope>NUCLEOTIDE SEQUENCE [LARGE SCALE GENOMIC DNA]</scope>
    <source>
        <strain evidence="3">DSM 21368</strain>
    </source>
</reference>
<protein>
    <submittedName>
        <fullName evidence="2">Uncharacterized protein</fullName>
    </submittedName>
</protein>
<dbReference type="AlphaFoldDB" id="A0A1H5FFN9"/>
<evidence type="ECO:0000256" key="1">
    <source>
        <dbReference type="SAM" id="MobiDB-lite"/>
    </source>
</evidence>
<organism evidence="2 3">
    <name type="scientific">Ruania alba</name>
    <dbReference type="NCBI Taxonomy" id="648782"/>
    <lineage>
        <taxon>Bacteria</taxon>
        <taxon>Bacillati</taxon>
        <taxon>Actinomycetota</taxon>
        <taxon>Actinomycetes</taxon>
        <taxon>Micrococcales</taxon>
        <taxon>Ruaniaceae</taxon>
        <taxon>Ruania</taxon>
    </lineage>
</organism>
<keyword evidence="3" id="KW-1185">Reference proteome</keyword>
<sequence>MTAGLRACRLAELATQHEGPLTTDRGEGPLAMRSVLEGQWASPALPLSVGVVPAAELHHVTDQADQCEADADAEQPPSDGDAQKDE</sequence>
<proteinExistence type="predicted"/>
<dbReference type="EMBL" id="FNTX01000001">
    <property type="protein sequence ID" value="SEE02221.1"/>
    <property type="molecule type" value="Genomic_DNA"/>
</dbReference>
<dbReference type="Proteomes" id="UP000199220">
    <property type="component" value="Unassembled WGS sequence"/>
</dbReference>
<gene>
    <name evidence="2" type="ORF">SAMN04488554_1327</name>
</gene>
<evidence type="ECO:0000313" key="3">
    <source>
        <dbReference type="Proteomes" id="UP000199220"/>
    </source>
</evidence>
<feature type="region of interest" description="Disordered" evidence="1">
    <location>
        <begin position="60"/>
        <end position="86"/>
    </location>
</feature>